<proteinExistence type="predicted"/>
<feature type="non-terminal residue" evidence="1">
    <location>
        <position position="171"/>
    </location>
</feature>
<organism evidence="1">
    <name type="scientific">human gut metagenome</name>
    <dbReference type="NCBI Taxonomy" id="408170"/>
    <lineage>
        <taxon>unclassified sequences</taxon>
        <taxon>metagenomes</taxon>
        <taxon>organismal metagenomes</taxon>
    </lineage>
</organism>
<dbReference type="SUPFAM" id="SSF48208">
    <property type="entry name" value="Six-hairpin glycosidases"/>
    <property type="match status" value="1"/>
</dbReference>
<feature type="non-terminal residue" evidence="1">
    <location>
        <position position="1"/>
    </location>
</feature>
<name>K1SRN3_9ZZZZ</name>
<reference evidence="1" key="1">
    <citation type="journal article" date="2013" name="Environ. Microbiol.">
        <title>Microbiota from the distal guts of lean and obese adolescents exhibit partial functional redundancy besides clear differences in community structure.</title>
        <authorList>
            <person name="Ferrer M."/>
            <person name="Ruiz A."/>
            <person name="Lanza F."/>
            <person name="Haange S.B."/>
            <person name="Oberbach A."/>
            <person name="Till H."/>
            <person name="Bargiela R."/>
            <person name="Campoy C."/>
            <person name="Segura M.T."/>
            <person name="Richter M."/>
            <person name="von Bergen M."/>
            <person name="Seifert J."/>
            <person name="Suarez A."/>
        </authorList>
    </citation>
    <scope>NUCLEOTIDE SEQUENCE</scope>
</reference>
<accession>K1SRN3</accession>
<comment type="caution">
    <text evidence="1">The sequence shown here is derived from an EMBL/GenBank/DDBJ whole genome shotgun (WGS) entry which is preliminary data.</text>
</comment>
<dbReference type="AlphaFoldDB" id="K1SRN3"/>
<dbReference type="EMBL" id="AJWY01012449">
    <property type="protein sequence ID" value="EKC49911.1"/>
    <property type="molecule type" value="Genomic_DNA"/>
</dbReference>
<dbReference type="InterPro" id="IPR012341">
    <property type="entry name" value="6hp_glycosidase-like_sf"/>
</dbReference>
<dbReference type="Gene3D" id="1.50.10.10">
    <property type="match status" value="1"/>
</dbReference>
<protein>
    <submittedName>
        <fullName evidence="1">Uncharacterized protein</fullName>
    </submittedName>
</protein>
<dbReference type="GO" id="GO:0005975">
    <property type="term" value="P:carbohydrate metabolic process"/>
    <property type="evidence" value="ECO:0007669"/>
    <property type="project" value="InterPro"/>
</dbReference>
<sequence>AIWANDQAEYVNPFFPFLGYDIGNASAFNAFRHFARFMNPGYEPLPSSIIAEGDDVWNGAGDRGDAAMIAYGAARYALARGDRIEAEALWPLVTWCLEYCRRQLTPEGVVASDSDELEGRFPAGSANLCTSSLYYDALLSAAALGRELGAPRSETARYGRQARELAEAVER</sequence>
<gene>
    <name evidence="1" type="ORF">LEA_18160</name>
</gene>
<evidence type="ECO:0000313" key="1">
    <source>
        <dbReference type="EMBL" id="EKC49911.1"/>
    </source>
</evidence>
<dbReference type="InterPro" id="IPR008928">
    <property type="entry name" value="6-hairpin_glycosidase_sf"/>
</dbReference>